<feature type="domain" description="NADP-dependent oxidoreductase" evidence="2">
    <location>
        <begin position="18"/>
        <end position="293"/>
    </location>
</feature>
<dbReference type="CDD" id="cd19088">
    <property type="entry name" value="AKR_AKR13B1"/>
    <property type="match status" value="1"/>
</dbReference>
<dbReference type="EMBL" id="JBHUKS010000015">
    <property type="protein sequence ID" value="MFD2469979.1"/>
    <property type="molecule type" value="Genomic_DNA"/>
</dbReference>
<dbReference type="SUPFAM" id="SSF51430">
    <property type="entry name" value="NAD(P)-linked oxidoreductase"/>
    <property type="match status" value="1"/>
</dbReference>
<accession>A0ABW5HA10</accession>
<gene>
    <name evidence="3" type="ORF">ACFSVL_21520</name>
</gene>
<evidence type="ECO:0000259" key="2">
    <source>
        <dbReference type="Pfam" id="PF00248"/>
    </source>
</evidence>
<dbReference type="Proteomes" id="UP001597483">
    <property type="component" value="Unassembled WGS sequence"/>
</dbReference>
<dbReference type="RefSeq" id="WP_378306810.1">
    <property type="nucleotide sequence ID" value="NZ_JBHUKS010000015.1"/>
</dbReference>
<dbReference type="PANTHER" id="PTHR43625:SF40">
    <property type="entry name" value="ALDO-KETO REDUCTASE YAKC [NADP(+)]"/>
    <property type="match status" value="1"/>
</dbReference>
<dbReference type="Pfam" id="PF00248">
    <property type="entry name" value="Aldo_ket_red"/>
    <property type="match status" value="1"/>
</dbReference>
<dbReference type="InterPro" id="IPR020471">
    <property type="entry name" value="AKR"/>
</dbReference>
<reference evidence="4" key="1">
    <citation type="journal article" date="2019" name="Int. J. Syst. Evol. Microbiol.">
        <title>The Global Catalogue of Microorganisms (GCM) 10K type strain sequencing project: providing services to taxonomists for standard genome sequencing and annotation.</title>
        <authorList>
            <consortium name="The Broad Institute Genomics Platform"/>
            <consortium name="The Broad Institute Genome Sequencing Center for Infectious Disease"/>
            <person name="Wu L."/>
            <person name="Ma J."/>
        </authorList>
    </citation>
    <scope>NUCLEOTIDE SEQUENCE [LARGE SCALE GENOMIC DNA]</scope>
    <source>
        <strain evidence="4">CGMCC 4.7641</strain>
    </source>
</reference>
<organism evidence="3 4">
    <name type="scientific">Amycolatopsis silviterrae</name>
    <dbReference type="NCBI Taxonomy" id="1656914"/>
    <lineage>
        <taxon>Bacteria</taxon>
        <taxon>Bacillati</taxon>
        <taxon>Actinomycetota</taxon>
        <taxon>Actinomycetes</taxon>
        <taxon>Pseudonocardiales</taxon>
        <taxon>Pseudonocardiaceae</taxon>
        <taxon>Amycolatopsis</taxon>
    </lineage>
</organism>
<keyword evidence="4" id="KW-1185">Reference proteome</keyword>
<keyword evidence="1" id="KW-0560">Oxidoreductase</keyword>
<proteinExistence type="predicted"/>
<evidence type="ECO:0000313" key="4">
    <source>
        <dbReference type="Proteomes" id="UP001597483"/>
    </source>
</evidence>
<name>A0ABW5HA10_9PSEU</name>
<dbReference type="InterPro" id="IPR036812">
    <property type="entry name" value="NAD(P)_OxRdtase_dom_sf"/>
</dbReference>
<evidence type="ECO:0000256" key="1">
    <source>
        <dbReference type="ARBA" id="ARBA00023002"/>
    </source>
</evidence>
<comment type="caution">
    <text evidence="3">The sequence shown here is derived from an EMBL/GenBank/DDBJ whole genome shotgun (WGS) entry which is preliminary data.</text>
</comment>
<dbReference type="PRINTS" id="PR00069">
    <property type="entry name" value="ALDKETRDTASE"/>
</dbReference>
<dbReference type="Gene3D" id="3.20.20.100">
    <property type="entry name" value="NADP-dependent oxidoreductase domain"/>
    <property type="match status" value="1"/>
</dbReference>
<dbReference type="InterPro" id="IPR023210">
    <property type="entry name" value="NADP_OxRdtase_dom"/>
</dbReference>
<dbReference type="PANTHER" id="PTHR43625">
    <property type="entry name" value="AFLATOXIN B1 ALDEHYDE REDUCTASE"/>
    <property type="match status" value="1"/>
</dbReference>
<dbReference type="InterPro" id="IPR050791">
    <property type="entry name" value="Aldo-Keto_reductase"/>
</dbReference>
<evidence type="ECO:0000313" key="3">
    <source>
        <dbReference type="EMBL" id="MFD2469979.1"/>
    </source>
</evidence>
<protein>
    <submittedName>
        <fullName evidence="3">Aldo/keto reductase</fullName>
    </submittedName>
</protein>
<sequence>MLRTMKTGRIAGRDVARVGFGAMQLGELPGRPAVDRATAIDVVRTAVELGVNHIDTAAFYGPGTANEVLREALSPYGDDLLLVTKVGAVYQGEGRVLAQRPEQLRAQVEDNLRGLGVDQVGVVNIRSVQHGLRGGFAVPADQIADLDDQLAELIALRDEGKIGAIGLSSVDSGQLRRALPAGIVCVQNFYNLLHRADHPVLELCRENGIAWVPFFPLGSATSEHRNVLAEPTVLDVAARLRGTPAQVGLAWLLAHDPSTLLIPGTASVGHLRENVAAAFVELDDSAMAVLDGLVPDARSDERK</sequence>